<evidence type="ECO:0000256" key="1">
    <source>
        <dbReference type="SAM" id="MobiDB-lite"/>
    </source>
</evidence>
<dbReference type="EMBL" id="LBWK01000001">
    <property type="protein sequence ID" value="KKR06177.1"/>
    <property type="molecule type" value="Genomic_DNA"/>
</dbReference>
<gene>
    <name evidence="2" type="ORF">UT34_C0001G0217</name>
</gene>
<dbReference type="STRING" id="1619100.UT34_C0001G0217"/>
<organism evidence="2 3">
    <name type="scientific">candidate division WS6 bacterium GW2011_GWF2_39_15</name>
    <dbReference type="NCBI Taxonomy" id="1619100"/>
    <lineage>
        <taxon>Bacteria</taxon>
        <taxon>Candidatus Dojkabacteria</taxon>
    </lineage>
</organism>
<feature type="region of interest" description="Disordered" evidence="1">
    <location>
        <begin position="1"/>
        <end position="35"/>
    </location>
</feature>
<dbReference type="AlphaFoldDB" id="A0A0G0QX19"/>
<proteinExistence type="predicted"/>
<evidence type="ECO:0000313" key="3">
    <source>
        <dbReference type="Proteomes" id="UP000034799"/>
    </source>
</evidence>
<protein>
    <submittedName>
        <fullName evidence="2">Uncharacterized protein</fullName>
    </submittedName>
</protein>
<sequence length="105" mass="11988">MADRKRGGEFGGDDYQGSGNSSLIFDAGADHPTNPERIRTMKKIVKRMKEESLPNTDTDFEMASKFSNLARTQGFIPSSIMNRFQLTDRTREIILRMEEDPEEID</sequence>
<dbReference type="Proteomes" id="UP000034799">
    <property type="component" value="Unassembled WGS sequence"/>
</dbReference>
<evidence type="ECO:0000313" key="2">
    <source>
        <dbReference type="EMBL" id="KKR06177.1"/>
    </source>
</evidence>
<accession>A0A0G0QX19</accession>
<reference evidence="2 3" key="1">
    <citation type="journal article" date="2015" name="Nature">
        <title>rRNA introns, odd ribosomes, and small enigmatic genomes across a large radiation of phyla.</title>
        <authorList>
            <person name="Brown C.T."/>
            <person name="Hug L.A."/>
            <person name="Thomas B.C."/>
            <person name="Sharon I."/>
            <person name="Castelle C.J."/>
            <person name="Singh A."/>
            <person name="Wilkins M.J."/>
            <person name="Williams K.H."/>
            <person name="Banfield J.F."/>
        </authorList>
    </citation>
    <scope>NUCLEOTIDE SEQUENCE [LARGE SCALE GENOMIC DNA]</scope>
</reference>
<comment type="caution">
    <text evidence="2">The sequence shown here is derived from an EMBL/GenBank/DDBJ whole genome shotgun (WGS) entry which is preliminary data.</text>
</comment>
<name>A0A0G0QX19_9BACT</name>